<name>A0A1S8CQU5_9GAMM</name>
<protein>
    <recommendedName>
        <fullName evidence="1">DUF4116 domain-containing protein</fullName>
    </recommendedName>
</protein>
<organism evidence="2 3">
    <name type="scientific">Alkanindiges hydrocarboniclasticus</name>
    <dbReference type="NCBI Taxonomy" id="1907941"/>
    <lineage>
        <taxon>Bacteria</taxon>
        <taxon>Pseudomonadati</taxon>
        <taxon>Pseudomonadota</taxon>
        <taxon>Gammaproteobacteria</taxon>
        <taxon>Moraxellales</taxon>
        <taxon>Moraxellaceae</taxon>
        <taxon>Alkanindiges</taxon>
    </lineage>
</organism>
<proteinExistence type="predicted"/>
<dbReference type="AlphaFoldDB" id="A0A1S8CQU5"/>
<dbReference type="OrthoDB" id="5654365at2"/>
<dbReference type="RefSeq" id="WP_076879416.1">
    <property type="nucleotide sequence ID" value="NZ_MLCN01000068.1"/>
</dbReference>
<dbReference type="Pfam" id="PF13475">
    <property type="entry name" value="DUF4116"/>
    <property type="match status" value="1"/>
</dbReference>
<evidence type="ECO:0000259" key="1">
    <source>
        <dbReference type="Pfam" id="PF13475"/>
    </source>
</evidence>
<feature type="domain" description="DUF4116" evidence="1">
    <location>
        <begin position="94"/>
        <end position="136"/>
    </location>
</feature>
<dbReference type="STRING" id="1907941.BKE30_15130"/>
<comment type="caution">
    <text evidence="2">The sequence shown here is derived from an EMBL/GenBank/DDBJ whole genome shotgun (WGS) entry which is preliminary data.</text>
</comment>
<accession>A0A1S8CQU5</accession>
<gene>
    <name evidence="2" type="ORF">BKE30_15130</name>
</gene>
<keyword evidence="3" id="KW-1185">Reference proteome</keyword>
<dbReference type="EMBL" id="MLCN01000068">
    <property type="protein sequence ID" value="ONG37168.1"/>
    <property type="molecule type" value="Genomic_DNA"/>
</dbReference>
<evidence type="ECO:0000313" key="3">
    <source>
        <dbReference type="Proteomes" id="UP000192132"/>
    </source>
</evidence>
<reference evidence="2 3" key="1">
    <citation type="submission" date="2016-10" db="EMBL/GenBank/DDBJ databases">
        <title>Draft Genome sequence of Alkanindiges sp. strain H1.</title>
        <authorList>
            <person name="Subhash Y."/>
            <person name="Lee S."/>
        </authorList>
    </citation>
    <scope>NUCLEOTIDE SEQUENCE [LARGE SCALE GENOMIC DNA]</scope>
    <source>
        <strain evidence="2 3">H1</strain>
    </source>
</reference>
<dbReference type="InterPro" id="IPR025197">
    <property type="entry name" value="DUF4116"/>
</dbReference>
<evidence type="ECO:0000313" key="2">
    <source>
        <dbReference type="EMBL" id="ONG37168.1"/>
    </source>
</evidence>
<sequence>MINTRPNRNASWDIAQVNSTWSYAQWLKKVAENGINLQHVPRHFRDQRMCITALENASIALKFIPINLLTYQICHNEVLKNPFAISYIPNQYYNLELVKLACQLNGKALRLVPENYQTLEVVKIALKSNKLASEYVLDTNKLNQARIEIMNSNGQVSPYAYNRGGWVDNKKSFQSSKTNFLRKRKLSQ</sequence>
<dbReference type="Proteomes" id="UP000192132">
    <property type="component" value="Unassembled WGS sequence"/>
</dbReference>